<evidence type="ECO:0008006" key="4">
    <source>
        <dbReference type="Google" id="ProtNLM"/>
    </source>
</evidence>
<accession>A0A6A5UGZ0</accession>
<dbReference type="Proteomes" id="UP000800035">
    <property type="component" value="Unassembled WGS sequence"/>
</dbReference>
<keyword evidence="1" id="KW-0732">Signal</keyword>
<proteinExistence type="predicted"/>
<reference evidence="2" key="1">
    <citation type="journal article" date="2020" name="Stud. Mycol.">
        <title>101 Dothideomycetes genomes: a test case for predicting lifestyles and emergence of pathogens.</title>
        <authorList>
            <person name="Haridas S."/>
            <person name="Albert R."/>
            <person name="Binder M."/>
            <person name="Bloem J."/>
            <person name="Labutti K."/>
            <person name="Salamov A."/>
            <person name="Andreopoulos B."/>
            <person name="Baker S."/>
            <person name="Barry K."/>
            <person name="Bills G."/>
            <person name="Bluhm B."/>
            <person name="Cannon C."/>
            <person name="Castanera R."/>
            <person name="Culley D."/>
            <person name="Daum C."/>
            <person name="Ezra D."/>
            <person name="Gonzalez J."/>
            <person name="Henrissat B."/>
            <person name="Kuo A."/>
            <person name="Liang C."/>
            <person name="Lipzen A."/>
            <person name="Lutzoni F."/>
            <person name="Magnuson J."/>
            <person name="Mondo S."/>
            <person name="Nolan M."/>
            <person name="Ohm R."/>
            <person name="Pangilinan J."/>
            <person name="Park H.-J."/>
            <person name="Ramirez L."/>
            <person name="Alfaro M."/>
            <person name="Sun H."/>
            <person name="Tritt A."/>
            <person name="Yoshinaga Y."/>
            <person name="Zwiers L.-H."/>
            <person name="Turgeon B."/>
            <person name="Goodwin S."/>
            <person name="Spatafora J."/>
            <person name="Crous P."/>
            <person name="Grigoriev I."/>
        </authorList>
    </citation>
    <scope>NUCLEOTIDE SEQUENCE</scope>
    <source>
        <strain evidence="2">CBS 675.92</strain>
    </source>
</reference>
<feature type="signal peptide" evidence="1">
    <location>
        <begin position="1"/>
        <end position="16"/>
    </location>
</feature>
<dbReference type="InterPro" id="IPR011008">
    <property type="entry name" value="Dimeric_a/b-barrel"/>
</dbReference>
<evidence type="ECO:0000313" key="2">
    <source>
        <dbReference type="EMBL" id="KAF1963032.1"/>
    </source>
</evidence>
<gene>
    <name evidence="2" type="ORF">CC80DRAFT_487452</name>
</gene>
<evidence type="ECO:0000313" key="3">
    <source>
        <dbReference type="Proteomes" id="UP000800035"/>
    </source>
</evidence>
<dbReference type="Pfam" id="PF13826">
    <property type="entry name" value="Monooxy_af470-like"/>
    <property type="match status" value="1"/>
</dbReference>
<keyword evidence="3" id="KW-1185">Reference proteome</keyword>
<dbReference type="InterPro" id="IPR025444">
    <property type="entry name" value="Monooxy_af470"/>
</dbReference>
<organism evidence="2 3">
    <name type="scientific">Byssothecium circinans</name>
    <dbReference type="NCBI Taxonomy" id="147558"/>
    <lineage>
        <taxon>Eukaryota</taxon>
        <taxon>Fungi</taxon>
        <taxon>Dikarya</taxon>
        <taxon>Ascomycota</taxon>
        <taxon>Pezizomycotina</taxon>
        <taxon>Dothideomycetes</taxon>
        <taxon>Pleosporomycetidae</taxon>
        <taxon>Pleosporales</taxon>
        <taxon>Massarineae</taxon>
        <taxon>Massarinaceae</taxon>
        <taxon>Byssothecium</taxon>
    </lineage>
</organism>
<dbReference type="SUPFAM" id="SSF54909">
    <property type="entry name" value="Dimeric alpha+beta barrel"/>
    <property type="match status" value="1"/>
</dbReference>
<dbReference type="OrthoDB" id="3202396at2759"/>
<protein>
    <recommendedName>
        <fullName evidence="4">ABM domain-containing protein</fullName>
    </recommendedName>
</protein>
<name>A0A6A5UGZ0_9PLEO</name>
<dbReference type="EMBL" id="ML976978">
    <property type="protein sequence ID" value="KAF1963032.1"/>
    <property type="molecule type" value="Genomic_DNA"/>
</dbReference>
<sequence>MLHAGLLIFLPPRVAAAPPVVILVSRVISFLLTCQGILHNPASKDVHYGRWSTHLPQPDGTRPQSPSDREVVVFILGFRSSHPGGRFAPGFLDIGKAFVEMWDDAKAHNEEYGYLGKTATMYPLETDCNNSMVYISYWKSLDHLYRFANGAVHQKGFKLFTKLQKTHPHLGLMHELYVAPKGHWETIYVNYKPFALGQSKHVVESSDGKKETVGPLVPAEGPTWKSSRSRLGGLLSR</sequence>
<evidence type="ECO:0000256" key="1">
    <source>
        <dbReference type="SAM" id="SignalP"/>
    </source>
</evidence>
<feature type="chain" id="PRO_5025616474" description="ABM domain-containing protein" evidence="1">
    <location>
        <begin position="17"/>
        <end position="237"/>
    </location>
</feature>
<dbReference type="AlphaFoldDB" id="A0A6A5UGZ0"/>